<feature type="region of interest" description="Disordered" evidence="15">
    <location>
        <begin position="1"/>
        <end position="26"/>
    </location>
</feature>
<dbReference type="Pfam" id="PF01399">
    <property type="entry name" value="PCI"/>
    <property type="match status" value="1"/>
</dbReference>
<dbReference type="InterPro" id="IPR050871">
    <property type="entry name" value="26S_Proteasome/COP9_Components"/>
</dbReference>
<evidence type="ECO:0000256" key="8">
    <source>
        <dbReference type="ARBA" id="ARBA00022790"/>
    </source>
</evidence>
<keyword evidence="9" id="KW-0156">Chromatin regulator</keyword>
<keyword evidence="11" id="KW-0175">Coiled coil</keyword>
<feature type="domain" description="C2 PI3K-type" evidence="17">
    <location>
        <begin position="596"/>
        <end position="801"/>
    </location>
</feature>
<keyword evidence="19" id="KW-1185">Reference proteome</keyword>
<evidence type="ECO:0000313" key="18">
    <source>
        <dbReference type="EMBL" id="KJH48162.1"/>
    </source>
</evidence>
<dbReference type="SMART" id="SM00088">
    <property type="entry name" value="PINT"/>
    <property type="match status" value="1"/>
</dbReference>
<evidence type="ECO:0000256" key="4">
    <source>
        <dbReference type="ARBA" id="ARBA00010916"/>
    </source>
</evidence>
<dbReference type="AlphaFoldDB" id="A0A0D8XWG6"/>
<dbReference type="InterPro" id="IPR015418">
    <property type="entry name" value="Eaf6"/>
</dbReference>
<evidence type="ECO:0000259" key="17">
    <source>
        <dbReference type="PROSITE" id="PS51547"/>
    </source>
</evidence>
<organism evidence="18 19">
    <name type="scientific">Dictyocaulus viviparus</name>
    <name type="common">Bovine lungworm</name>
    <dbReference type="NCBI Taxonomy" id="29172"/>
    <lineage>
        <taxon>Eukaryota</taxon>
        <taxon>Metazoa</taxon>
        <taxon>Ecdysozoa</taxon>
        <taxon>Nematoda</taxon>
        <taxon>Chromadorea</taxon>
        <taxon>Rhabditida</taxon>
        <taxon>Rhabditina</taxon>
        <taxon>Rhabditomorpha</taxon>
        <taxon>Strongyloidea</taxon>
        <taxon>Metastrongylidae</taxon>
        <taxon>Dictyocaulus</taxon>
    </lineage>
</organism>
<dbReference type="GO" id="GO:0006325">
    <property type="term" value="P:chromatin organization"/>
    <property type="evidence" value="ECO:0007669"/>
    <property type="project" value="UniProtKB-KW"/>
</dbReference>
<dbReference type="EMBL" id="KN716277">
    <property type="protein sequence ID" value="KJH48162.1"/>
    <property type="molecule type" value="Genomic_DNA"/>
</dbReference>
<evidence type="ECO:0000256" key="9">
    <source>
        <dbReference type="ARBA" id="ARBA00022853"/>
    </source>
</evidence>
<dbReference type="GO" id="GO:0000123">
    <property type="term" value="C:histone acetyltransferase complex"/>
    <property type="evidence" value="ECO:0007669"/>
    <property type="project" value="InterPro"/>
</dbReference>
<evidence type="ECO:0000256" key="5">
    <source>
        <dbReference type="ARBA" id="ARBA00014879"/>
    </source>
</evidence>
<dbReference type="OrthoDB" id="194139at2759"/>
<comment type="subcellular location">
    <subcellularLocation>
        <location evidence="2">Cytoplasm</location>
    </subcellularLocation>
    <subcellularLocation>
        <location evidence="1">Nucleus</location>
    </subcellularLocation>
</comment>
<reference evidence="19" key="2">
    <citation type="journal article" date="2016" name="Sci. Rep.">
        <title>Dictyocaulus viviparus genome, variome and transcriptome elucidate lungworm biology and support future intervention.</title>
        <authorList>
            <person name="McNulty S.N."/>
            <person name="Strube C."/>
            <person name="Rosa B.A."/>
            <person name="Martin J.C."/>
            <person name="Tyagi R."/>
            <person name="Choi Y.J."/>
            <person name="Wang Q."/>
            <person name="Hallsworth Pepin K."/>
            <person name="Zhang X."/>
            <person name="Ozersky P."/>
            <person name="Wilson R.K."/>
            <person name="Sternberg P.W."/>
            <person name="Gasser R.B."/>
            <person name="Mitreva M."/>
        </authorList>
    </citation>
    <scope>NUCLEOTIDE SEQUENCE [LARGE SCALE GENOMIC DNA]</scope>
    <source>
        <strain evidence="19">HannoverDv2000</strain>
    </source>
</reference>
<dbReference type="Proteomes" id="UP000053766">
    <property type="component" value="Unassembled WGS sequence"/>
</dbReference>
<dbReference type="PROSITE" id="PS50250">
    <property type="entry name" value="PCI"/>
    <property type="match status" value="1"/>
</dbReference>
<dbReference type="Pfam" id="PF09340">
    <property type="entry name" value="NuA4"/>
    <property type="match status" value="1"/>
</dbReference>
<proteinExistence type="inferred from homology"/>
<comment type="similarity">
    <text evidence="4">Belongs to the EAF6 family.</text>
</comment>
<dbReference type="FunFam" id="1.25.40.570:FF:000011">
    <property type="entry name" value="COP9 signalosome complex subunit 2"/>
    <property type="match status" value="1"/>
</dbReference>
<dbReference type="InterPro" id="IPR002420">
    <property type="entry name" value="PI3K-type_C2_dom"/>
</dbReference>
<evidence type="ECO:0000256" key="6">
    <source>
        <dbReference type="ARBA" id="ARBA00019141"/>
    </source>
</evidence>
<evidence type="ECO:0000313" key="19">
    <source>
        <dbReference type="Proteomes" id="UP000053766"/>
    </source>
</evidence>
<dbReference type="SUPFAM" id="SSF46785">
    <property type="entry name" value="Winged helix' DNA-binding domain"/>
    <property type="match status" value="1"/>
</dbReference>
<evidence type="ECO:0000256" key="15">
    <source>
        <dbReference type="SAM" id="MobiDB-lite"/>
    </source>
</evidence>
<reference evidence="18 19" key="1">
    <citation type="submission" date="2013-11" db="EMBL/GenBank/DDBJ databases">
        <title>Draft genome of the bovine lungworm Dictyocaulus viviparus.</title>
        <authorList>
            <person name="Mitreva M."/>
        </authorList>
    </citation>
    <scope>NUCLEOTIDE SEQUENCE [LARGE SCALE GENOMIC DNA]</scope>
    <source>
        <strain evidence="18 19">HannoverDv2000</strain>
    </source>
</reference>
<sequence length="812" mass="93410">MSDELMDDDEDYGFEYEDDSGSEPDVDLENQYYTAKGLKSEGKIAEAIANFEKVLNLEQEMGEWGFKALKQMVKITFNSNQFEAMLQYYQQLLKYIKTAVTKNYSEKSINAILDYISTSKQMDLLQKFYETTLDALKDARNERLWFKTNTKLGKLYFDMHEFHKLEKILKQLKSSCKTEQGEEDQKKGTQLLEIYALEIQMYTEQKNNKALKKLYEQAQQAIQSKSAIPHPLILGVIRECGGKMHLREGQFDRAHTDFFEAFKNYDESGSPRRITCLKYLVLANMLIRSDINPFDSQEAKPFKNEQEIVAMTAMVAAYQENDIDEFQRILEHNRESIMQDPFIREHIEELLTNIRTQVLLRLIKPYTRIRLQYLSQKLRITIAEVKRLLVDTILDEGLPARIDEIDNILFVKPCGPQADSSLSITAMNGWIEQLDKVLVAITTRISFHVLQEKITCSYTGAYLCTSTNFILNASLSNLFVAYYCLQMSKDHDLKRELNELIKKRAEIAETLEALENQIYNFEGSYLEETAEYGNVIKGWDRYALAMPPSKSGVKLEKKSLSRKVDKDADRLFSYSSITSPAAIKHAQQPPPSITSSGAPLTPTLMRNDSIDDEAVKICDFEGKYRDPHNPIRKLRQLCVQATVYCNKRAVGYSVMTSYKPPPEEGDRSRSRLIQSWGEWLTLPVRYCDLSRDASLHFSVWELTSGSELQSLFCHEQPKVSFVCAPTPLPKRLVAQSSLPLFSKRGVFKSGTLDIQMELSEELDPLHRCVEKWKTSDANDNHLNELLKQCAAVPQFFPLSKRTIVPDVDFLWT</sequence>
<dbReference type="SMART" id="SM00753">
    <property type="entry name" value="PAM"/>
    <property type="match status" value="1"/>
</dbReference>
<evidence type="ECO:0000256" key="12">
    <source>
        <dbReference type="ARBA" id="ARBA00023163"/>
    </source>
</evidence>
<dbReference type="STRING" id="29172.A0A0D8XWG6"/>
<dbReference type="Gene3D" id="2.60.40.150">
    <property type="entry name" value="C2 domain"/>
    <property type="match status" value="1"/>
</dbReference>
<feature type="domain" description="PCI" evidence="16">
    <location>
        <begin position="254"/>
        <end position="416"/>
    </location>
</feature>
<feature type="region of interest" description="Disordered" evidence="15">
    <location>
        <begin position="583"/>
        <end position="602"/>
    </location>
</feature>
<keyword evidence="8" id="KW-0736">Signalosome</keyword>
<dbReference type="SMART" id="SM00142">
    <property type="entry name" value="PI3K_C2"/>
    <property type="match status" value="1"/>
</dbReference>
<evidence type="ECO:0000256" key="14">
    <source>
        <dbReference type="PROSITE-ProRule" id="PRU00880"/>
    </source>
</evidence>
<keyword evidence="13" id="KW-0539">Nucleus</keyword>
<evidence type="ECO:0000259" key="16">
    <source>
        <dbReference type="PROSITE" id="PS50250"/>
    </source>
</evidence>
<evidence type="ECO:0000256" key="2">
    <source>
        <dbReference type="ARBA" id="ARBA00004496"/>
    </source>
</evidence>
<evidence type="ECO:0000256" key="1">
    <source>
        <dbReference type="ARBA" id="ARBA00004123"/>
    </source>
</evidence>
<evidence type="ECO:0000256" key="10">
    <source>
        <dbReference type="ARBA" id="ARBA00023015"/>
    </source>
</evidence>
<keyword evidence="10" id="KW-0805">Transcription regulation</keyword>
<name>A0A0D8XWG6_DICVI</name>
<evidence type="ECO:0000256" key="7">
    <source>
        <dbReference type="ARBA" id="ARBA00022490"/>
    </source>
</evidence>
<dbReference type="Gene3D" id="1.25.40.570">
    <property type="match status" value="1"/>
</dbReference>
<comment type="similarity">
    <text evidence="14">Belongs to the PI3/PI4-kinase family.</text>
</comment>
<protein>
    <recommendedName>
        <fullName evidence="5">COP9 signalosome complex subunit 2</fullName>
    </recommendedName>
    <alternativeName>
        <fullName evidence="6">Chromatin modification-related protein MEAF6</fullName>
    </alternativeName>
</protein>
<evidence type="ECO:0000256" key="11">
    <source>
        <dbReference type="ARBA" id="ARBA00023054"/>
    </source>
</evidence>
<gene>
    <name evidence="18" type="ORF">DICVIV_05731</name>
</gene>
<dbReference type="GO" id="GO:0005737">
    <property type="term" value="C:cytoplasm"/>
    <property type="evidence" value="ECO:0007669"/>
    <property type="project" value="UniProtKB-SubCell"/>
</dbReference>
<dbReference type="Pfam" id="PF00792">
    <property type="entry name" value="PI3K_C2"/>
    <property type="match status" value="1"/>
</dbReference>
<dbReference type="InterPro" id="IPR035892">
    <property type="entry name" value="C2_domain_sf"/>
</dbReference>
<evidence type="ECO:0000256" key="3">
    <source>
        <dbReference type="ARBA" id="ARBA00009318"/>
    </source>
</evidence>
<evidence type="ECO:0000256" key="13">
    <source>
        <dbReference type="ARBA" id="ARBA00023242"/>
    </source>
</evidence>
<dbReference type="PANTHER" id="PTHR10678">
    <property type="entry name" value="26S PROTEASOME NON-ATPASE REGULATORY SUBUNIT 11/COP9 SIGNALOSOME COMPLEX SUBUNIT 2"/>
    <property type="match status" value="1"/>
</dbReference>
<comment type="similarity">
    <text evidence="3">Belongs to the CSN2 family.</text>
</comment>
<keyword evidence="12" id="KW-0804">Transcription</keyword>
<dbReference type="SUPFAM" id="SSF49562">
    <property type="entry name" value="C2 domain (Calcium/lipid-binding domain, CaLB)"/>
    <property type="match status" value="1"/>
</dbReference>
<dbReference type="InterPro" id="IPR036390">
    <property type="entry name" value="WH_DNA-bd_sf"/>
</dbReference>
<accession>A0A0D8XWG6</accession>
<dbReference type="InterPro" id="IPR000717">
    <property type="entry name" value="PCI_dom"/>
</dbReference>
<keyword evidence="7" id="KW-0963">Cytoplasm</keyword>
<dbReference type="PROSITE" id="PS51547">
    <property type="entry name" value="C2_PI3K"/>
    <property type="match status" value="1"/>
</dbReference>
<dbReference type="GO" id="GO:0008180">
    <property type="term" value="C:COP9 signalosome"/>
    <property type="evidence" value="ECO:0007669"/>
    <property type="project" value="UniProtKB-KW"/>
</dbReference>